<dbReference type="AlphaFoldDB" id="A0A1I0CA12"/>
<evidence type="ECO:0000313" key="5">
    <source>
        <dbReference type="EMBL" id="SET16311.1"/>
    </source>
</evidence>
<dbReference type="EMBL" id="FOHV01000010">
    <property type="protein sequence ID" value="SET16311.1"/>
    <property type="molecule type" value="Genomic_DNA"/>
</dbReference>
<dbReference type="InterPro" id="IPR029044">
    <property type="entry name" value="Nucleotide-diphossugar_trans"/>
</dbReference>
<evidence type="ECO:0000256" key="2">
    <source>
        <dbReference type="ARBA" id="ARBA00022695"/>
    </source>
</evidence>
<keyword evidence="1 4" id="KW-0808">Transferase</keyword>
<dbReference type="NCBIfam" id="TIGR00453">
    <property type="entry name" value="ispD"/>
    <property type="match status" value="1"/>
</dbReference>
<feature type="site" description="Positions MEP for the nucleophilic attack" evidence="4">
    <location>
        <position position="226"/>
    </location>
</feature>
<dbReference type="InterPro" id="IPR050088">
    <property type="entry name" value="IspD/TarI_cytidylyltransf_bact"/>
</dbReference>
<name>A0A1I0CA12_9GAMM</name>
<evidence type="ECO:0000256" key="3">
    <source>
        <dbReference type="ARBA" id="ARBA00023229"/>
    </source>
</evidence>
<comment type="pathway">
    <text evidence="4">Isoprenoid biosynthesis; isopentenyl diphosphate biosynthesis via DXP pathway; isopentenyl diphosphate from 1-deoxy-D-xylulose 5-phosphate: step 2/6.</text>
</comment>
<dbReference type="UniPathway" id="UPA00056">
    <property type="reaction ID" value="UER00093"/>
</dbReference>
<dbReference type="Proteomes" id="UP000242642">
    <property type="component" value="Unassembled WGS sequence"/>
</dbReference>
<dbReference type="InterPro" id="IPR034683">
    <property type="entry name" value="IspD/TarI"/>
</dbReference>
<sequence length="246" mass="27048">MTDKTPLSNIVAIIPAAGIGKRMGSMIPKQYINVAGKTILEHTVSALMAHPAIDTIIIAVAQHDTTIQTLPFVHNPSIHIVIGGEERSDSVYSALNFAKKNLFAKWALVHDAARPLIAYHQIDKLLSVMSDSIGKTEGYTGAILALPVKDTIKQGKIDNHTTCIDKTLPRTLLWAAQTPQLFPVDILHHAIEYCHDNQHLLTDEASAIEMMGLKIRLVEGVSSNIKLTEPDDLAYIKFMLMNQLSE</sequence>
<dbReference type="PANTHER" id="PTHR32125:SF4">
    <property type="entry name" value="2-C-METHYL-D-ERYTHRITOL 4-PHOSPHATE CYTIDYLYLTRANSFERASE, CHLOROPLASTIC"/>
    <property type="match status" value="1"/>
</dbReference>
<comment type="catalytic activity">
    <reaction evidence="4">
        <text>2-C-methyl-D-erythritol 4-phosphate + CTP + H(+) = 4-CDP-2-C-methyl-D-erythritol + diphosphate</text>
        <dbReference type="Rhea" id="RHEA:13429"/>
        <dbReference type="ChEBI" id="CHEBI:15378"/>
        <dbReference type="ChEBI" id="CHEBI:33019"/>
        <dbReference type="ChEBI" id="CHEBI:37563"/>
        <dbReference type="ChEBI" id="CHEBI:57823"/>
        <dbReference type="ChEBI" id="CHEBI:58262"/>
        <dbReference type="EC" id="2.7.7.60"/>
    </reaction>
</comment>
<keyword evidence="2 4" id="KW-0548">Nucleotidyltransferase</keyword>
<feature type="site" description="Transition state stabilizer" evidence="4">
    <location>
        <position position="29"/>
    </location>
</feature>
<organism evidence="5 6">
    <name type="scientific">Thorsellia anophelis DSM 18579</name>
    <dbReference type="NCBI Taxonomy" id="1123402"/>
    <lineage>
        <taxon>Bacteria</taxon>
        <taxon>Pseudomonadati</taxon>
        <taxon>Pseudomonadota</taxon>
        <taxon>Gammaproteobacteria</taxon>
        <taxon>Enterobacterales</taxon>
        <taxon>Thorselliaceae</taxon>
        <taxon>Thorsellia</taxon>
    </lineage>
</organism>
<dbReference type="HAMAP" id="MF_00108">
    <property type="entry name" value="IspD"/>
    <property type="match status" value="1"/>
</dbReference>
<dbReference type="Gene3D" id="3.90.550.10">
    <property type="entry name" value="Spore Coat Polysaccharide Biosynthesis Protein SpsA, Chain A"/>
    <property type="match status" value="1"/>
</dbReference>
<dbReference type="Pfam" id="PF01128">
    <property type="entry name" value="IspD"/>
    <property type="match status" value="1"/>
</dbReference>
<accession>A0A1I0CA12</accession>
<dbReference type="SUPFAM" id="SSF53448">
    <property type="entry name" value="Nucleotide-diphospho-sugar transferases"/>
    <property type="match status" value="1"/>
</dbReference>
<dbReference type="PANTHER" id="PTHR32125">
    <property type="entry name" value="2-C-METHYL-D-ERYTHRITOL 4-PHOSPHATE CYTIDYLYLTRANSFERASE, CHLOROPLASTIC"/>
    <property type="match status" value="1"/>
</dbReference>
<evidence type="ECO:0000256" key="1">
    <source>
        <dbReference type="ARBA" id="ARBA00022679"/>
    </source>
</evidence>
<evidence type="ECO:0000313" key="6">
    <source>
        <dbReference type="Proteomes" id="UP000242642"/>
    </source>
</evidence>
<dbReference type="GO" id="GO:0050518">
    <property type="term" value="F:2-C-methyl-D-erythritol 4-phosphate cytidylyltransferase activity"/>
    <property type="evidence" value="ECO:0007669"/>
    <property type="project" value="UniProtKB-UniRule"/>
</dbReference>
<dbReference type="STRING" id="1123402.SAMN02583745_01541"/>
<protein>
    <recommendedName>
        <fullName evidence="4">2-C-methyl-D-erythritol 4-phosphate cytidylyltransferase</fullName>
        <ecNumber evidence="4">2.7.7.60</ecNumber>
    </recommendedName>
    <alternativeName>
        <fullName evidence="4">4-diphosphocytidyl-2C-methyl-D-erythritol synthase</fullName>
    </alternativeName>
    <alternativeName>
        <fullName evidence="4">MEP cytidylyltransferase</fullName>
        <shortName evidence="4">MCT</shortName>
    </alternativeName>
</protein>
<reference evidence="6" key="1">
    <citation type="submission" date="2016-10" db="EMBL/GenBank/DDBJ databases">
        <authorList>
            <person name="Varghese N."/>
            <person name="Submissions S."/>
        </authorList>
    </citation>
    <scope>NUCLEOTIDE SEQUENCE [LARGE SCALE GENOMIC DNA]</scope>
    <source>
        <strain evidence="6">DSM 18579</strain>
    </source>
</reference>
<comment type="function">
    <text evidence="4">Catalyzes the formation of 4-diphosphocytidyl-2-C-methyl-D-erythritol from CTP and 2-C-methyl-D-erythritol 4-phosphate (MEP).</text>
</comment>
<gene>
    <name evidence="4" type="primary">ispD</name>
    <name evidence="5" type="ORF">SAMN02583745_01541</name>
</gene>
<evidence type="ECO:0000256" key="4">
    <source>
        <dbReference type="HAMAP-Rule" id="MF_00108"/>
    </source>
</evidence>
<proteinExistence type="inferred from homology"/>
<keyword evidence="6" id="KW-1185">Reference proteome</keyword>
<keyword evidence="3 4" id="KW-0414">Isoprene biosynthesis</keyword>
<dbReference type="InterPro" id="IPR001228">
    <property type="entry name" value="IspD"/>
</dbReference>
<dbReference type="GO" id="GO:0019288">
    <property type="term" value="P:isopentenyl diphosphate biosynthetic process, methylerythritol 4-phosphate pathway"/>
    <property type="evidence" value="ECO:0007669"/>
    <property type="project" value="UniProtKB-UniRule"/>
</dbReference>
<dbReference type="FunFam" id="3.90.550.10:FF:000003">
    <property type="entry name" value="2-C-methyl-D-erythritol 4-phosphate cytidylyltransferase"/>
    <property type="match status" value="1"/>
</dbReference>
<feature type="site" description="Transition state stabilizer" evidence="4">
    <location>
        <position position="22"/>
    </location>
</feature>
<comment type="similarity">
    <text evidence="4">Belongs to the IspD/TarI cytidylyltransferase family. IspD subfamily.</text>
</comment>
<dbReference type="CDD" id="cd02516">
    <property type="entry name" value="CDP-ME_synthetase"/>
    <property type="match status" value="1"/>
</dbReference>
<dbReference type="EC" id="2.7.7.60" evidence="4"/>
<comment type="subunit">
    <text evidence="4">Homodimer.</text>
</comment>
<feature type="site" description="Positions MEP for the nucleophilic attack" evidence="4">
    <location>
        <position position="170"/>
    </location>
</feature>